<dbReference type="FunFam" id="3.30.70.330:FF:000564">
    <property type="entry name" value="Polyadenylate-binding protein"/>
    <property type="match status" value="1"/>
</dbReference>
<evidence type="ECO:0000313" key="12">
    <source>
        <dbReference type="RefSeq" id="XP_010244386.1"/>
    </source>
</evidence>
<dbReference type="FunFam" id="3.30.70.330:FF:000500">
    <property type="entry name" value="Polyadenylate-binding protein"/>
    <property type="match status" value="1"/>
</dbReference>
<evidence type="ECO:0000259" key="10">
    <source>
        <dbReference type="PROSITE" id="PS50102"/>
    </source>
</evidence>
<evidence type="ECO:0000256" key="9">
    <source>
        <dbReference type="PROSITE-ProRule" id="PRU00176"/>
    </source>
</evidence>
<proteinExistence type="inferred from homology"/>
<dbReference type="NCBIfam" id="TIGR01628">
    <property type="entry name" value="PABP-1234"/>
    <property type="match status" value="1"/>
</dbReference>
<comment type="function">
    <text evidence="8">Binds the poly(A) tail of mRNA. Appears to be an important mediator of the multiple roles of the poly(A) tail in mRNA biogenesis, stability and translation.</text>
</comment>
<keyword evidence="6 9" id="KW-0694">RNA-binding</keyword>
<dbReference type="STRING" id="4432.A0A1U7YXX0"/>
<dbReference type="GO" id="GO:0005634">
    <property type="term" value="C:nucleus"/>
    <property type="evidence" value="ECO:0000318"/>
    <property type="project" value="GO_Central"/>
</dbReference>
<dbReference type="InterPro" id="IPR012677">
    <property type="entry name" value="Nucleotide-bd_a/b_plait_sf"/>
</dbReference>
<dbReference type="InterPro" id="IPR035979">
    <property type="entry name" value="RBD_domain_sf"/>
</dbReference>
<evidence type="ECO:0000256" key="5">
    <source>
        <dbReference type="ARBA" id="ARBA00022737"/>
    </source>
</evidence>
<dbReference type="SMART" id="SM00361">
    <property type="entry name" value="RRM_1"/>
    <property type="match status" value="4"/>
</dbReference>
<sequence length="582" mass="64972">MAAAEAHPPPTPLQVTSLYVGDLDPRVSERELYEAFTSLSGSITSIHLCRDSSGRSLRYAYVNFISHDKASKALDSLNHTYLIGKPMRIMWSQKDPLPRKSGVANLFVKNLDHSVDSAGLQEIFSKFGNILSCKVAEENGQSKGFGFVQFDSEESALAAIKALHDTLLHGKKLYVSKFIKKSDRQNTCELKYTNLYVKNLDHDLTEDLLLDKFSDFGKVCNVVIMKDNQGKSKGFGFINFESAEDAKKAVEAMNGAKLGSKTLYVGRAQKKAEREKILKHTYEELQNKQTDNMKNSNVYVKNLDVSVDDSKLQELFSSCGKITSARVMHYDDGRSKGFGFVSFSTPKEAKKALNTLNGKMFEGRSLYVTMVQCKENHRTASASHLQFAQHPSGFLPSSVSNFAPELLPTLHGVSYKMSHQPIMYQQIGMNMAALFTPKEQYYGTMLPTSFQCKQTQQRQTMGPSILHAPYDPYLLSGIQPITTLQGIQKQPAPATTNIPYEELKHGASENQKPHLSEKVRKKSNFRVETVFEEKRKIKSLVDATDPWNHKQADKGVRMLKQGNARVGLGCSGALQDTTSSRC</sequence>
<dbReference type="InterPro" id="IPR006515">
    <property type="entry name" value="PABP_1234"/>
</dbReference>
<dbReference type="GO" id="GO:0008266">
    <property type="term" value="F:poly(U) RNA binding"/>
    <property type="evidence" value="ECO:0000318"/>
    <property type="project" value="GO_Central"/>
</dbReference>
<protein>
    <submittedName>
        <fullName evidence="12">Polyadenylate-binding protein 4-like</fullName>
    </submittedName>
</protein>
<dbReference type="Proteomes" id="UP000189703">
    <property type="component" value="Unplaced"/>
</dbReference>
<dbReference type="PROSITE" id="PS50102">
    <property type="entry name" value="RRM"/>
    <property type="match status" value="4"/>
</dbReference>
<name>A0A1U7YXX0_NELNU</name>
<feature type="domain" description="RRM" evidence="10">
    <location>
        <begin position="104"/>
        <end position="180"/>
    </location>
</feature>
<evidence type="ECO:0000256" key="1">
    <source>
        <dbReference type="ARBA" id="ARBA00004123"/>
    </source>
</evidence>
<comment type="similarity">
    <text evidence="3">Belongs to the polyadenylate-binding protein type-1 family.</text>
</comment>
<feature type="domain" description="RRM" evidence="10">
    <location>
        <begin position="193"/>
        <end position="270"/>
    </location>
</feature>
<organism evidence="11 12">
    <name type="scientific">Nelumbo nucifera</name>
    <name type="common">Sacred lotus</name>
    <dbReference type="NCBI Taxonomy" id="4432"/>
    <lineage>
        <taxon>Eukaryota</taxon>
        <taxon>Viridiplantae</taxon>
        <taxon>Streptophyta</taxon>
        <taxon>Embryophyta</taxon>
        <taxon>Tracheophyta</taxon>
        <taxon>Spermatophyta</taxon>
        <taxon>Magnoliopsida</taxon>
        <taxon>Proteales</taxon>
        <taxon>Nelumbonaceae</taxon>
        <taxon>Nelumbo</taxon>
    </lineage>
</organism>
<evidence type="ECO:0000256" key="6">
    <source>
        <dbReference type="ARBA" id="ARBA00022884"/>
    </source>
</evidence>
<dbReference type="Pfam" id="PF00076">
    <property type="entry name" value="RRM_1"/>
    <property type="match status" value="4"/>
</dbReference>
<feature type="domain" description="RRM" evidence="10">
    <location>
        <begin position="16"/>
        <end position="94"/>
    </location>
</feature>
<dbReference type="GO" id="GO:0003730">
    <property type="term" value="F:mRNA 3'-UTR binding"/>
    <property type="evidence" value="ECO:0000318"/>
    <property type="project" value="GO_Central"/>
</dbReference>
<dbReference type="Gene3D" id="3.30.70.330">
    <property type="match status" value="4"/>
</dbReference>
<dbReference type="GO" id="GO:1990904">
    <property type="term" value="C:ribonucleoprotein complex"/>
    <property type="evidence" value="ECO:0000318"/>
    <property type="project" value="GO_Central"/>
</dbReference>
<evidence type="ECO:0000256" key="2">
    <source>
        <dbReference type="ARBA" id="ARBA00004496"/>
    </source>
</evidence>
<dbReference type="AlphaFoldDB" id="A0A1U7YXX0"/>
<evidence type="ECO:0000313" key="11">
    <source>
        <dbReference type="Proteomes" id="UP000189703"/>
    </source>
</evidence>
<dbReference type="SUPFAM" id="SSF54928">
    <property type="entry name" value="RNA-binding domain, RBD"/>
    <property type="match status" value="3"/>
</dbReference>
<evidence type="ECO:0000256" key="7">
    <source>
        <dbReference type="ARBA" id="ARBA00023242"/>
    </source>
</evidence>
<dbReference type="OMA" id="CQGVKLY"/>
<dbReference type="InParanoid" id="A0A1U7YXX0"/>
<gene>
    <name evidence="12" type="primary">LOC104588237</name>
</gene>
<dbReference type="SMART" id="SM00360">
    <property type="entry name" value="RRM"/>
    <property type="match status" value="4"/>
</dbReference>
<dbReference type="GO" id="GO:0005829">
    <property type="term" value="C:cytosol"/>
    <property type="evidence" value="ECO:0000318"/>
    <property type="project" value="GO_Central"/>
</dbReference>
<dbReference type="KEGG" id="nnu:104588237"/>
<dbReference type="CDD" id="cd12380">
    <property type="entry name" value="RRM3_I_PABPs"/>
    <property type="match status" value="1"/>
</dbReference>
<reference evidence="12" key="1">
    <citation type="submission" date="2025-08" db="UniProtKB">
        <authorList>
            <consortium name="RefSeq"/>
        </authorList>
    </citation>
    <scope>IDENTIFICATION</scope>
</reference>
<comment type="subcellular location">
    <subcellularLocation>
        <location evidence="2">Cytoplasm</location>
    </subcellularLocation>
    <subcellularLocation>
        <location evidence="1">Nucleus</location>
    </subcellularLocation>
</comment>
<evidence type="ECO:0000256" key="8">
    <source>
        <dbReference type="ARBA" id="ARBA00054110"/>
    </source>
</evidence>
<keyword evidence="5" id="KW-0677">Repeat</keyword>
<evidence type="ECO:0000256" key="4">
    <source>
        <dbReference type="ARBA" id="ARBA00022490"/>
    </source>
</evidence>
<dbReference type="PANTHER" id="PTHR24012">
    <property type="entry name" value="RNA BINDING PROTEIN"/>
    <property type="match status" value="1"/>
</dbReference>
<feature type="domain" description="RRM" evidence="10">
    <location>
        <begin position="296"/>
        <end position="373"/>
    </location>
</feature>
<keyword evidence="11" id="KW-1185">Reference proteome</keyword>
<accession>A0A1U7YXX0</accession>
<dbReference type="OrthoDB" id="19742at2759"/>
<keyword evidence="4" id="KW-0963">Cytoplasm</keyword>
<dbReference type="InterPro" id="IPR000504">
    <property type="entry name" value="RRM_dom"/>
</dbReference>
<evidence type="ECO:0000256" key="3">
    <source>
        <dbReference type="ARBA" id="ARBA00008557"/>
    </source>
</evidence>
<dbReference type="GO" id="GO:0008143">
    <property type="term" value="F:poly(A) binding"/>
    <property type="evidence" value="ECO:0000318"/>
    <property type="project" value="GO_Central"/>
</dbReference>
<dbReference type="GeneID" id="104588237"/>
<dbReference type="RefSeq" id="XP_010244386.1">
    <property type="nucleotide sequence ID" value="XM_010246084.2"/>
</dbReference>
<keyword evidence="7" id="KW-0539">Nucleus</keyword>
<dbReference type="InterPro" id="IPR003954">
    <property type="entry name" value="RRM_euk-type"/>
</dbReference>
<dbReference type="eggNOG" id="KOG0123">
    <property type="taxonomic scope" value="Eukaryota"/>
</dbReference>
<dbReference type="FunFam" id="3.30.70.330:FF:000651">
    <property type="entry name" value="Poly(A) binding protein cytoplasmic 1 like"/>
    <property type="match status" value="1"/>
</dbReference>